<evidence type="ECO:0000256" key="3">
    <source>
        <dbReference type="RuleBase" id="RU000363"/>
    </source>
</evidence>
<dbReference type="PIRSF" id="PIRSF000126">
    <property type="entry name" value="11-beta-HSD1"/>
    <property type="match status" value="1"/>
</dbReference>
<dbReference type="Gene3D" id="3.40.50.720">
    <property type="entry name" value="NAD(P)-binding Rossmann-like Domain"/>
    <property type="match status" value="1"/>
</dbReference>
<gene>
    <name evidence="4" type="ORF">AM506_09485</name>
</gene>
<organism evidence="4 5">
    <name type="scientific">Rossellomorea vietnamensis</name>
    <dbReference type="NCBI Taxonomy" id="218284"/>
    <lineage>
        <taxon>Bacteria</taxon>
        <taxon>Bacillati</taxon>
        <taxon>Bacillota</taxon>
        <taxon>Bacilli</taxon>
        <taxon>Bacillales</taxon>
        <taxon>Bacillaceae</taxon>
        <taxon>Rossellomorea</taxon>
    </lineage>
</organism>
<dbReference type="EMBL" id="LIXZ01000006">
    <property type="protein sequence ID" value="KPL59690.1"/>
    <property type="molecule type" value="Genomic_DNA"/>
</dbReference>
<comment type="caution">
    <text evidence="4">The sequence shown here is derived from an EMBL/GenBank/DDBJ whole genome shotgun (WGS) entry which is preliminary data.</text>
</comment>
<dbReference type="SUPFAM" id="SSF51735">
    <property type="entry name" value="NAD(P)-binding Rossmann-fold domains"/>
    <property type="match status" value="1"/>
</dbReference>
<protein>
    <submittedName>
        <fullName evidence="4">Oxidoreductase</fullName>
    </submittedName>
</protein>
<dbReference type="PRINTS" id="PR00080">
    <property type="entry name" value="SDRFAMILY"/>
</dbReference>
<keyword evidence="2" id="KW-0560">Oxidoreductase</keyword>
<dbReference type="Pfam" id="PF00106">
    <property type="entry name" value="adh_short"/>
    <property type="match status" value="1"/>
</dbReference>
<dbReference type="RefSeq" id="WP_060672261.1">
    <property type="nucleotide sequence ID" value="NZ_JBCNGU010000018.1"/>
</dbReference>
<dbReference type="GO" id="GO:0016020">
    <property type="term" value="C:membrane"/>
    <property type="evidence" value="ECO:0007669"/>
    <property type="project" value="TreeGrafter"/>
</dbReference>
<dbReference type="FunFam" id="3.40.50.720:FF:000047">
    <property type="entry name" value="NADP-dependent L-serine/L-allo-threonine dehydrogenase"/>
    <property type="match status" value="1"/>
</dbReference>
<dbReference type="InterPro" id="IPR002347">
    <property type="entry name" value="SDR_fam"/>
</dbReference>
<dbReference type="Proteomes" id="UP000050398">
    <property type="component" value="Unassembled WGS sequence"/>
</dbReference>
<dbReference type="PANTHER" id="PTHR44196:SF1">
    <property type="entry name" value="DEHYDROGENASE_REDUCTASE SDR FAMILY MEMBER 7B"/>
    <property type="match status" value="1"/>
</dbReference>
<dbReference type="PATRIC" id="fig|218284.4.peg.3553"/>
<dbReference type="PROSITE" id="PS00061">
    <property type="entry name" value="ADH_SHORT"/>
    <property type="match status" value="1"/>
</dbReference>
<evidence type="ECO:0000256" key="2">
    <source>
        <dbReference type="ARBA" id="ARBA00023002"/>
    </source>
</evidence>
<dbReference type="AlphaFoldDB" id="A0A0N8GGX2"/>
<name>A0A0N8GGX2_9BACI</name>
<dbReference type="PRINTS" id="PR00081">
    <property type="entry name" value="GDHRDH"/>
</dbReference>
<evidence type="ECO:0000313" key="4">
    <source>
        <dbReference type="EMBL" id="KPL59690.1"/>
    </source>
</evidence>
<evidence type="ECO:0000256" key="1">
    <source>
        <dbReference type="ARBA" id="ARBA00006484"/>
    </source>
</evidence>
<dbReference type="OrthoDB" id="9793345at2"/>
<comment type="similarity">
    <text evidence="1 3">Belongs to the short-chain dehydrogenases/reductases (SDR) family.</text>
</comment>
<dbReference type="eggNOG" id="COG0300">
    <property type="taxonomic scope" value="Bacteria"/>
</dbReference>
<accession>A0A0N8GGX2</accession>
<dbReference type="InterPro" id="IPR036291">
    <property type="entry name" value="NAD(P)-bd_dom_sf"/>
</dbReference>
<sequence>MNRRIKGKTIIITGASGGIGEQMAIKVAENGGNLALIARRVHLLQALKEKLTKEFNCKVEVYPLNVTDYDQIPRVFTSIRKDFGSIHALINNAGYGIFQEAHETSFQDVKGMMDVNVLGLMACTGEVLPYMREQGFGHIINIASQAGKFATPKSSAYSASKHAVLGYTNSVRMEAKRYGVKVTAVNPGPIATDFFSIADETGTYVKNVEKFMLDPAFVAETVVDSLFTNKREINLPRWMNIGSKFYQLFPSFVEKVGNNLFFKK</sequence>
<dbReference type="PANTHER" id="PTHR44196">
    <property type="entry name" value="DEHYDROGENASE/REDUCTASE SDR FAMILY MEMBER 7B"/>
    <property type="match status" value="1"/>
</dbReference>
<dbReference type="GO" id="GO:0016616">
    <property type="term" value="F:oxidoreductase activity, acting on the CH-OH group of donors, NAD or NADP as acceptor"/>
    <property type="evidence" value="ECO:0007669"/>
    <property type="project" value="UniProtKB-ARBA"/>
</dbReference>
<evidence type="ECO:0000313" key="5">
    <source>
        <dbReference type="Proteomes" id="UP000050398"/>
    </source>
</evidence>
<reference evidence="4 5" key="1">
    <citation type="submission" date="2015-08" db="EMBL/GenBank/DDBJ databases">
        <title>Draft Genome Sequence of Bacillus vietnamensis UCD-SED5.</title>
        <authorList>
            <person name="Lee R.D."/>
            <person name="Jospin G."/>
            <person name="Lang J.M."/>
            <person name="Coil D.A."/>
            <person name="Eisen J.A."/>
        </authorList>
    </citation>
    <scope>NUCLEOTIDE SEQUENCE [LARGE SCALE GENOMIC DNA]</scope>
    <source>
        <strain evidence="4 5">UCD-SED5</strain>
    </source>
</reference>
<proteinExistence type="inferred from homology"/>
<dbReference type="InterPro" id="IPR020904">
    <property type="entry name" value="Sc_DH/Rdtase_CS"/>
</dbReference>